<dbReference type="EMBL" id="CP104395">
    <property type="protein sequence ID" value="WEL19976.1"/>
    <property type="molecule type" value="Genomic_DNA"/>
</dbReference>
<reference evidence="2 3" key="1">
    <citation type="submission" date="2022-09" db="EMBL/GenBank/DDBJ databases">
        <title>Xylan utilization by haloarchaea-nanohaloarchaea associations.</title>
        <authorList>
            <person name="Yakimov M."/>
        </authorList>
    </citation>
    <scope>NUCLEOTIDE SEQUENCE [LARGE SCALE GENOMIC DNA]</scope>
    <source>
        <strain evidence="2 3">SVXNc</strain>
    </source>
</reference>
<organism evidence="2 3">
    <name type="scientific">Candidatus Nanohalococcus occultus</name>
    <dbReference type="NCBI Taxonomy" id="2978047"/>
    <lineage>
        <taxon>Archaea</taxon>
        <taxon>Candidatus Nanohalarchaeota</taxon>
        <taxon>Candidatus Nanohalarchaeota incertae sedis</taxon>
        <taxon>Candidatus Nanohalococcus</taxon>
    </lineage>
</organism>
<name>A0ABY8CKZ2_9ARCH</name>
<evidence type="ECO:0000313" key="2">
    <source>
        <dbReference type="EMBL" id="WEL19976.1"/>
    </source>
</evidence>
<dbReference type="PANTHER" id="PTHR37292">
    <property type="entry name" value="VNG6097C"/>
    <property type="match status" value="1"/>
</dbReference>
<proteinExistence type="predicted"/>
<protein>
    <submittedName>
        <fullName evidence="2">ParB-like nuclease domain containing protein fused to HNH nuclease</fullName>
    </submittedName>
</protein>
<feature type="domain" description="GmrSD restriction endonucleases N-terminal" evidence="1">
    <location>
        <begin position="2"/>
        <end position="208"/>
    </location>
</feature>
<dbReference type="Proteomes" id="UP001218034">
    <property type="component" value="Chromosome"/>
</dbReference>
<dbReference type="InterPro" id="IPR004919">
    <property type="entry name" value="GmrSD_N"/>
</dbReference>
<dbReference type="PANTHER" id="PTHR37292:SF2">
    <property type="entry name" value="DUF262 DOMAIN-CONTAINING PROTEIN"/>
    <property type="match status" value="1"/>
</dbReference>
<evidence type="ECO:0000313" key="3">
    <source>
        <dbReference type="Proteomes" id="UP001218034"/>
    </source>
</evidence>
<gene>
    <name evidence="2" type="ORF">SVXNc_0982</name>
</gene>
<keyword evidence="3" id="KW-1185">Reference proteome</keyword>
<evidence type="ECO:0000259" key="1">
    <source>
        <dbReference type="Pfam" id="PF03235"/>
    </source>
</evidence>
<dbReference type="Pfam" id="PF03235">
    <property type="entry name" value="GmrSD_N"/>
    <property type="match status" value="1"/>
</dbReference>
<sequence>MEELLVSILNDYFIGTLLLLRVDPEDAPFEPRTIEGVQETTKNPRRMILDGQQRITSLYYAFNSHRFPEEKGLGNTNYVYEFFIDMEHAVEEEWEDAVFSERRGTRSYKPYESEEKCFRKNVVPLKALRNYKNMINWSNKYKDLTGNDDLWDNFENYAENMMDFSVATVELPRVEDDEDLNTVVEIFERINKTGKPLAVFDLLTARLFREDIRLRDLWNGIYENREEFPRIHEFADGKDDNTYKKNILRTLALIRDQPPKRKNLIMLDTADFDEDWKESARSFEKALNRMKSNQDGGFGVKNSDWIPYNGLVAPTAAILRSIDNENDEAKQYERLQTWYWSTVFSQRYSSQTSTKSHKDVRDFEKWDDAKPEALMSDNQLKEMDLSSVSSKSSGVYKGVISLALLSGARDFLTGDSVDHHNLEDHHLFPKKYLKDQGVDSNKRNTVLNRSLIKKKTNQKIKAKAPSKYIEEMENSLGSEEEVKKVLEDHLIPEDAYYAMKNDDYDKFLKLRERRIMKEIRERVGATQQLESYTS</sequence>
<accession>A0ABY8CKZ2</accession>